<accession>A0A918P1S9</accession>
<reference evidence="2" key="1">
    <citation type="journal article" date="2014" name="Int. J. Syst. Evol. Microbiol.">
        <title>Complete genome sequence of Corynebacterium casei LMG S-19264T (=DSM 44701T), isolated from a smear-ripened cheese.</title>
        <authorList>
            <consortium name="US DOE Joint Genome Institute (JGI-PGF)"/>
            <person name="Walter F."/>
            <person name="Albersmeier A."/>
            <person name="Kalinowski J."/>
            <person name="Ruckert C."/>
        </authorList>
    </citation>
    <scope>NUCLEOTIDE SEQUENCE</scope>
    <source>
        <strain evidence="2">JCM 4790</strain>
    </source>
</reference>
<gene>
    <name evidence="2" type="ORF">GCM10010358_76630</name>
</gene>
<dbReference type="AlphaFoldDB" id="A0A918P1S9"/>
<protein>
    <submittedName>
        <fullName evidence="2">Uncharacterized protein</fullName>
    </submittedName>
</protein>
<keyword evidence="3" id="KW-1185">Reference proteome</keyword>
<dbReference type="RefSeq" id="WP_308435246.1">
    <property type="nucleotide sequence ID" value="NZ_BMVU01000087.1"/>
</dbReference>
<evidence type="ECO:0000256" key="1">
    <source>
        <dbReference type="SAM" id="MobiDB-lite"/>
    </source>
</evidence>
<reference evidence="2" key="2">
    <citation type="submission" date="2020-09" db="EMBL/GenBank/DDBJ databases">
        <authorList>
            <person name="Sun Q."/>
            <person name="Ohkuma M."/>
        </authorList>
    </citation>
    <scope>NUCLEOTIDE SEQUENCE</scope>
    <source>
        <strain evidence="2">JCM 4790</strain>
    </source>
</reference>
<feature type="compositionally biased region" description="Basic and acidic residues" evidence="1">
    <location>
        <begin position="15"/>
        <end position="25"/>
    </location>
</feature>
<dbReference type="EMBL" id="BMVU01000087">
    <property type="protein sequence ID" value="GGY12934.1"/>
    <property type="molecule type" value="Genomic_DNA"/>
</dbReference>
<name>A0A918P1S9_9ACTN</name>
<proteinExistence type="predicted"/>
<evidence type="ECO:0000313" key="3">
    <source>
        <dbReference type="Proteomes" id="UP000619244"/>
    </source>
</evidence>
<comment type="caution">
    <text evidence="2">The sequence shown here is derived from an EMBL/GenBank/DDBJ whole genome shotgun (WGS) entry which is preliminary data.</text>
</comment>
<feature type="region of interest" description="Disordered" evidence="1">
    <location>
        <begin position="1"/>
        <end position="25"/>
    </location>
</feature>
<organism evidence="2 3">
    <name type="scientific">Streptomyces minutiscleroticus</name>
    <dbReference type="NCBI Taxonomy" id="68238"/>
    <lineage>
        <taxon>Bacteria</taxon>
        <taxon>Bacillati</taxon>
        <taxon>Actinomycetota</taxon>
        <taxon>Actinomycetes</taxon>
        <taxon>Kitasatosporales</taxon>
        <taxon>Streptomycetaceae</taxon>
        <taxon>Streptomyces</taxon>
    </lineage>
</organism>
<evidence type="ECO:0000313" key="2">
    <source>
        <dbReference type="EMBL" id="GGY12934.1"/>
    </source>
</evidence>
<sequence length="341" mass="35815">MKGASDDAPVTYEDPATKEKTTHGTADGRKACLHHCVTYTATQAIVAGLGARALGIRVHPGAAAAALALSFGTHYIADRRVPGHGVLEKLADKTGKTNFYKLASHGMNGAFHLDILCTNGGSQGRQVLWGGRGRRSLDFQDDSRATDGPVLVHRDRLAGLEVSPLRGVEGCKSHRGTLAGPQCGSELDPQECDVEVLLTGWSAISDVPHRPQDTGSGEVCLPSVLVGWPKREVGADDPIASLVAAPVAPGRASLHPHLLGGRGEAFPELERKRVDVAEFLQDSEGHLPLILGEVVPDVVDRDVVLRGDLCGDQQGGGFQQLGDVHALILDHGLLVAAGGAR</sequence>
<dbReference type="Proteomes" id="UP000619244">
    <property type="component" value="Unassembled WGS sequence"/>
</dbReference>